<feature type="domain" description="POTRA" evidence="13">
    <location>
        <begin position="189"/>
        <end position="252"/>
    </location>
</feature>
<accession>A0A5C6QK02</accession>
<dbReference type="Proteomes" id="UP000321917">
    <property type="component" value="Unassembled WGS sequence"/>
</dbReference>
<dbReference type="PANTHER" id="PTHR12815">
    <property type="entry name" value="SORTING AND ASSEMBLY MACHINERY SAMM50 PROTEIN FAMILY MEMBER"/>
    <property type="match status" value="1"/>
</dbReference>
<dbReference type="PANTHER" id="PTHR12815:SF47">
    <property type="entry name" value="TRANSLOCATION AND ASSEMBLY MODULE SUBUNIT TAMA"/>
    <property type="match status" value="1"/>
</dbReference>
<keyword evidence="17" id="KW-1185">Reference proteome</keyword>
<evidence type="ECO:0000256" key="6">
    <source>
        <dbReference type="ARBA" id="ARBA00022729"/>
    </source>
</evidence>
<keyword evidence="8" id="KW-0998">Cell outer membrane</keyword>
<reference evidence="16 18" key="1">
    <citation type="submission" date="2019-07" db="EMBL/GenBank/DDBJ databases">
        <title>Genomes of sea-ice associated Colwellia species.</title>
        <authorList>
            <person name="Bowman J.P."/>
        </authorList>
    </citation>
    <scope>NUCLEOTIDE SEQUENCE [LARGE SCALE GENOMIC DNA]</scope>
    <source>
        <strain evidence="15 17">ACAM 607</strain>
        <strain evidence="16 18">IC036</strain>
    </source>
</reference>
<organism evidence="16 18">
    <name type="scientific">Colwellia hornerae</name>
    <dbReference type="NCBI Taxonomy" id="89402"/>
    <lineage>
        <taxon>Bacteria</taxon>
        <taxon>Pseudomonadati</taxon>
        <taxon>Pseudomonadota</taxon>
        <taxon>Gammaproteobacteria</taxon>
        <taxon>Alteromonadales</taxon>
        <taxon>Colwelliaceae</taxon>
        <taxon>Colwellia</taxon>
    </lineage>
</organism>
<evidence type="ECO:0000259" key="14">
    <source>
        <dbReference type="Pfam" id="PF17243"/>
    </source>
</evidence>
<evidence type="ECO:0000256" key="2">
    <source>
        <dbReference type="ARBA" id="ARBA00010248"/>
    </source>
</evidence>
<dbReference type="GO" id="GO:0009279">
    <property type="term" value="C:cell outer membrane"/>
    <property type="evidence" value="ECO:0007669"/>
    <property type="project" value="UniProtKB-SubCell"/>
</dbReference>
<comment type="caution">
    <text evidence="16">The sequence shown here is derived from an EMBL/GenBank/DDBJ whole genome shotgun (WGS) entry which is preliminary data.</text>
</comment>
<evidence type="ECO:0000256" key="1">
    <source>
        <dbReference type="ARBA" id="ARBA00004442"/>
    </source>
</evidence>
<evidence type="ECO:0000256" key="7">
    <source>
        <dbReference type="ARBA" id="ARBA00023136"/>
    </source>
</evidence>
<comment type="subunit">
    <text evidence="10">Interacts with TamB to form the translocation and assembly module (TAM).</text>
</comment>
<dbReference type="GO" id="GO:0009306">
    <property type="term" value="P:protein secretion"/>
    <property type="evidence" value="ECO:0007669"/>
    <property type="project" value="TreeGrafter"/>
</dbReference>
<keyword evidence="5" id="KW-0812">Transmembrane</keyword>
<comment type="similarity">
    <text evidence="2">Belongs to the TamA family.</text>
</comment>
<evidence type="ECO:0000313" key="16">
    <source>
        <dbReference type="EMBL" id="TWX68962.1"/>
    </source>
</evidence>
<keyword evidence="6 11" id="KW-0732">Signal</keyword>
<sequence>MYSRFFWFILFFLISPFASSSTLHVQLSDNLPSAARQNINAYLGSLPENDTERTAFVFAAKKQALNALKALGYYRAEITSSIDKNLDKNIWTLGLVVVLNQPTRIKQVRINLSGDALEDSAFSDIIRKVPIVSGDILHHGVYEQFKTDLVSLGLERGYFDSKFIKANIAINKNLDTAEIIVHFDSGPRYRFGEIKFNDFDINADVLTPLISFKQGDFYQQTSLQNLQNELDETQYFSNVVVRPETENSANNILPIDVSLEKAKRHQFNLGLGYATDTKERFSFGWKTPLVNRYGHRQETRLSYSNINPTGHFIYSIPLSHPNNDVLQLQTELEKNDYGDLTSRFFSFQVGRVYLKDDILRQPYLRHLDEEWETDSVNDDASYFIPGFTWSDIDRDGPLLDPTKGFRQYYNLEGSYEGLSSETSFLRFNARWKYISLFAPKHRIVARVELGYVIVDKNFEEELSPSLRFYAGGDQSIRGFDYQSIGPKVTLSEGINQGKDIVIGGTNMVVASLEYQYYFSNTWRGALFIDAGSVNDNDKLEPVYSIGPGIHYISPIGPIRFALGYSLSEETPSWRLHFSIGAEL</sequence>
<gene>
    <name evidence="15" type="ORF">ESZ26_09045</name>
    <name evidence="16" type="ORF">ESZ27_06385</name>
</gene>
<dbReference type="InterPro" id="IPR039910">
    <property type="entry name" value="D15-like"/>
</dbReference>
<evidence type="ECO:0000313" key="15">
    <source>
        <dbReference type="EMBL" id="TWX60245.1"/>
    </source>
</evidence>
<dbReference type="Pfam" id="PF01103">
    <property type="entry name" value="Omp85"/>
    <property type="match status" value="1"/>
</dbReference>
<evidence type="ECO:0000256" key="10">
    <source>
        <dbReference type="ARBA" id="ARBA00093548"/>
    </source>
</evidence>
<dbReference type="InterPro" id="IPR000184">
    <property type="entry name" value="Bac_surfAg_D15"/>
</dbReference>
<evidence type="ECO:0000313" key="18">
    <source>
        <dbReference type="Proteomes" id="UP000321917"/>
    </source>
</evidence>
<proteinExistence type="inferred from homology"/>
<dbReference type="Gene3D" id="2.40.160.50">
    <property type="entry name" value="membrane protein fhac: a member of the omp85/tpsb transporter family"/>
    <property type="match status" value="1"/>
</dbReference>
<feature type="signal peptide" evidence="11">
    <location>
        <begin position="1"/>
        <end position="20"/>
    </location>
</feature>
<dbReference type="AlphaFoldDB" id="A0A5C6QK02"/>
<feature type="chain" id="PRO_5022887401" description="Translocation and assembly module subunit TamA" evidence="11">
    <location>
        <begin position="21"/>
        <end position="583"/>
    </location>
</feature>
<dbReference type="EMBL" id="VOLR01000010">
    <property type="protein sequence ID" value="TWX60245.1"/>
    <property type="molecule type" value="Genomic_DNA"/>
</dbReference>
<dbReference type="OrthoDB" id="9803054at2"/>
<name>A0A5C6QK02_9GAMM</name>
<evidence type="ECO:0000259" key="13">
    <source>
        <dbReference type="Pfam" id="PF07244"/>
    </source>
</evidence>
<evidence type="ECO:0000256" key="11">
    <source>
        <dbReference type="SAM" id="SignalP"/>
    </source>
</evidence>
<dbReference type="InterPro" id="IPR010827">
    <property type="entry name" value="BamA/TamA_POTRA"/>
</dbReference>
<comment type="subcellular location">
    <subcellularLocation>
        <location evidence="1">Cell outer membrane</location>
    </subcellularLocation>
</comment>
<evidence type="ECO:0000256" key="9">
    <source>
        <dbReference type="ARBA" id="ARBA00033063"/>
    </source>
</evidence>
<evidence type="ECO:0000256" key="5">
    <source>
        <dbReference type="ARBA" id="ARBA00022692"/>
    </source>
</evidence>
<dbReference type="Pfam" id="PF07244">
    <property type="entry name" value="POTRA"/>
    <property type="match status" value="1"/>
</dbReference>
<feature type="domain" description="TamA POTRA" evidence="14">
    <location>
        <begin position="32"/>
        <end position="97"/>
    </location>
</feature>
<evidence type="ECO:0000313" key="17">
    <source>
        <dbReference type="Proteomes" id="UP000321525"/>
    </source>
</evidence>
<protein>
    <recommendedName>
        <fullName evidence="3">Translocation and assembly module subunit TamA</fullName>
    </recommendedName>
    <alternativeName>
        <fullName evidence="9">Autotransporter assembly factor TamA</fullName>
    </alternativeName>
</protein>
<keyword evidence="7" id="KW-0472">Membrane</keyword>
<dbReference type="Pfam" id="PF17243">
    <property type="entry name" value="POTRA_TamA_1"/>
    <property type="match status" value="1"/>
</dbReference>
<dbReference type="Gene3D" id="3.10.20.310">
    <property type="entry name" value="membrane protein fhac"/>
    <property type="match status" value="3"/>
</dbReference>
<dbReference type="EMBL" id="VOLQ01000009">
    <property type="protein sequence ID" value="TWX68962.1"/>
    <property type="molecule type" value="Genomic_DNA"/>
</dbReference>
<dbReference type="InterPro" id="IPR035243">
    <property type="entry name" value="TamA_POTRA_Dom_1"/>
</dbReference>
<evidence type="ECO:0000256" key="3">
    <source>
        <dbReference type="ARBA" id="ARBA00015419"/>
    </source>
</evidence>
<feature type="domain" description="Bacterial surface antigen (D15)" evidence="12">
    <location>
        <begin position="258"/>
        <end position="581"/>
    </location>
</feature>
<evidence type="ECO:0000256" key="8">
    <source>
        <dbReference type="ARBA" id="ARBA00023237"/>
    </source>
</evidence>
<dbReference type="Proteomes" id="UP000321525">
    <property type="component" value="Unassembled WGS sequence"/>
</dbReference>
<evidence type="ECO:0000256" key="4">
    <source>
        <dbReference type="ARBA" id="ARBA00022452"/>
    </source>
</evidence>
<evidence type="ECO:0000259" key="12">
    <source>
        <dbReference type="Pfam" id="PF01103"/>
    </source>
</evidence>
<dbReference type="GO" id="GO:0097347">
    <property type="term" value="C:TAM protein secretion complex"/>
    <property type="evidence" value="ECO:0007669"/>
    <property type="project" value="TreeGrafter"/>
</dbReference>
<keyword evidence="4" id="KW-1134">Transmembrane beta strand</keyword>